<dbReference type="SUPFAM" id="SSF141322">
    <property type="entry name" value="NfeD domain-like"/>
    <property type="match status" value="1"/>
</dbReference>
<dbReference type="InterPro" id="IPR012340">
    <property type="entry name" value="NA-bd_OB-fold"/>
</dbReference>
<evidence type="ECO:0000256" key="3">
    <source>
        <dbReference type="ARBA" id="ARBA00022989"/>
    </source>
</evidence>
<dbReference type="PANTHER" id="PTHR33507">
    <property type="entry name" value="INNER MEMBRANE PROTEIN YBBJ"/>
    <property type="match status" value="1"/>
</dbReference>
<evidence type="ECO:0000256" key="4">
    <source>
        <dbReference type="ARBA" id="ARBA00023136"/>
    </source>
</evidence>
<name>A0A5C4MPG0_9ACTN</name>
<accession>A0A5C4MPG0</accession>
<dbReference type="Gene3D" id="2.40.50.140">
    <property type="entry name" value="Nucleic acid-binding proteins"/>
    <property type="match status" value="1"/>
</dbReference>
<dbReference type="RefSeq" id="WP_139106093.1">
    <property type="nucleotide sequence ID" value="NZ_VDFR01000065.1"/>
</dbReference>
<reference evidence="7 8" key="1">
    <citation type="submission" date="2019-05" db="EMBL/GenBank/DDBJ databases">
        <title>Mumia sp. nov., isolated from the intestinal contents of plateau pika (Ochotona curzoniae) in the Qinghai-Tibet plateau of China.</title>
        <authorList>
            <person name="Tian Z."/>
        </authorList>
    </citation>
    <scope>NUCLEOTIDE SEQUENCE [LARGE SCALE GENOMIC DNA]</scope>
    <source>
        <strain evidence="8">527</strain>
    </source>
</reference>
<evidence type="ECO:0000259" key="6">
    <source>
        <dbReference type="Pfam" id="PF01957"/>
    </source>
</evidence>
<evidence type="ECO:0000313" key="8">
    <source>
        <dbReference type="Proteomes" id="UP000306740"/>
    </source>
</evidence>
<protein>
    <submittedName>
        <fullName evidence="7">NfeD family protein</fullName>
    </submittedName>
</protein>
<dbReference type="Proteomes" id="UP000306740">
    <property type="component" value="Unassembled WGS sequence"/>
</dbReference>
<feature type="transmembrane region" description="Helical" evidence="5">
    <location>
        <begin position="12"/>
        <end position="43"/>
    </location>
</feature>
<sequence>MNGFWEWLGDNAWAGWLGVGLVLATAELLSLDLVLLMLAVGAFAGAGSAALGASLTVSAVVAIAVSLGMLALARPSLIKRLHSGPDLKTGTKALVGASGVALSAVDATQGQVKLGGETWSARAFDPDVTIEEGTVVAVFEIDGATAVVYPAE</sequence>
<comment type="subcellular location">
    <subcellularLocation>
        <location evidence="1">Membrane</location>
        <topology evidence="1">Multi-pass membrane protein</topology>
    </subcellularLocation>
</comment>
<dbReference type="PANTHER" id="PTHR33507:SF3">
    <property type="entry name" value="INNER MEMBRANE PROTEIN YBBJ"/>
    <property type="match status" value="1"/>
</dbReference>
<dbReference type="EMBL" id="VDFR01000065">
    <property type="protein sequence ID" value="TNC45912.1"/>
    <property type="molecule type" value="Genomic_DNA"/>
</dbReference>
<comment type="caution">
    <text evidence="7">The sequence shown here is derived from an EMBL/GenBank/DDBJ whole genome shotgun (WGS) entry which is preliminary data.</text>
</comment>
<gene>
    <name evidence="7" type="ORF">FHE65_14475</name>
</gene>
<evidence type="ECO:0000256" key="2">
    <source>
        <dbReference type="ARBA" id="ARBA00022692"/>
    </source>
</evidence>
<keyword evidence="4 5" id="KW-0472">Membrane</keyword>
<evidence type="ECO:0000256" key="1">
    <source>
        <dbReference type="ARBA" id="ARBA00004141"/>
    </source>
</evidence>
<feature type="domain" description="NfeD-like C-terminal" evidence="6">
    <location>
        <begin position="92"/>
        <end position="150"/>
    </location>
</feature>
<dbReference type="GO" id="GO:0005886">
    <property type="term" value="C:plasma membrane"/>
    <property type="evidence" value="ECO:0007669"/>
    <property type="project" value="TreeGrafter"/>
</dbReference>
<organism evidence="7 8">
    <name type="scientific">Mumia zhuanghuii</name>
    <dbReference type="NCBI Taxonomy" id="2585211"/>
    <lineage>
        <taxon>Bacteria</taxon>
        <taxon>Bacillati</taxon>
        <taxon>Actinomycetota</taxon>
        <taxon>Actinomycetes</taxon>
        <taxon>Propionibacteriales</taxon>
        <taxon>Nocardioidaceae</taxon>
        <taxon>Mumia</taxon>
    </lineage>
</organism>
<keyword evidence="2 5" id="KW-0812">Transmembrane</keyword>
<dbReference type="OrthoDB" id="9792945at2"/>
<dbReference type="AlphaFoldDB" id="A0A5C4MPG0"/>
<dbReference type="Pfam" id="PF01957">
    <property type="entry name" value="NfeD"/>
    <property type="match status" value="1"/>
</dbReference>
<feature type="transmembrane region" description="Helical" evidence="5">
    <location>
        <begin position="49"/>
        <end position="73"/>
    </location>
</feature>
<proteinExistence type="predicted"/>
<evidence type="ECO:0000313" key="7">
    <source>
        <dbReference type="EMBL" id="TNC45912.1"/>
    </source>
</evidence>
<evidence type="ECO:0000256" key="5">
    <source>
        <dbReference type="SAM" id="Phobius"/>
    </source>
</evidence>
<dbReference type="InterPro" id="IPR052165">
    <property type="entry name" value="Membrane_assoc_protease"/>
</dbReference>
<keyword evidence="3 5" id="KW-1133">Transmembrane helix</keyword>
<dbReference type="InterPro" id="IPR002810">
    <property type="entry name" value="NfeD-like_C"/>
</dbReference>